<evidence type="ECO:0000313" key="3">
    <source>
        <dbReference type="Proteomes" id="UP000490535"/>
    </source>
</evidence>
<dbReference type="EMBL" id="WNDP01000207">
    <property type="protein sequence ID" value="KAF1016588.1"/>
    <property type="molecule type" value="Genomic_DNA"/>
</dbReference>
<sequence>MFLCLKAFIATLMILCVFFTAMGIYTLDAILIIIGFLFAVAVLLTVLEAQDQSKNPFKKR</sequence>
<evidence type="ECO:0000313" key="2">
    <source>
        <dbReference type="EMBL" id="KAF1016588.1"/>
    </source>
</evidence>
<feature type="transmembrane region" description="Helical" evidence="1">
    <location>
        <begin position="30"/>
        <end position="49"/>
    </location>
</feature>
<accession>A0A833PAM4</accession>
<dbReference type="Proteomes" id="UP000490535">
    <property type="component" value="Unassembled WGS sequence"/>
</dbReference>
<reference evidence="3" key="1">
    <citation type="journal article" date="2020" name="MBio">
        <title>Horizontal gene transfer to a defensive symbiont with a reduced genome amongst a multipartite beetle microbiome.</title>
        <authorList>
            <person name="Waterworth S.C."/>
            <person name="Florez L.V."/>
            <person name="Rees E.R."/>
            <person name="Hertweck C."/>
            <person name="Kaltenpoth M."/>
            <person name="Kwan J.C."/>
        </authorList>
    </citation>
    <scope>NUCLEOTIDE SEQUENCE [LARGE SCALE GENOMIC DNA]</scope>
</reference>
<gene>
    <name evidence="2" type="ORF">GAK29_04495</name>
</gene>
<keyword evidence="1" id="KW-0472">Membrane</keyword>
<protein>
    <submittedName>
        <fullName evidence="2">Uncharacterized protein</fullName>
    </submittedName>
</protein>
<evidence type="ECO:0000256" key="1">
    <source>
        <dbReference type="SAM" id="Phobius"/>
    </source>
</evidence>
<comment type="caution">
    <text evidence="2">The sequence shown here is derived from an EMBL/GenBank/DDBJ whole genome shotgun (WGS) entry which is preliminary data.</text>
</comment>
<dbReference type="AlphaFoldDB" id="A0A833PAM4"/>
<name>A0A833PAM4_ACIBZ</name>
<organism evidence="2 3">
    <name type="scientific">Acinetobacter bereziniae</name>
    <name type="common">Acinetobacter genomosp. 10</name>
    <dbReference type="NCBI Taxonomy" id="106648"/>
    <lineage>
        <taxon>Bacteria</taxon>
        <taxon>Pseudomonadati</taxon>
        <taxon>Pseudomonadota</taxon>
        <taxon>Gammaproteobacteria</taxon>
        <taxon>Moraxellales</taxon>
        <taxon>Moraxellaceae</taxon>
        <taxon>Acinetobacter</taxon>
    </lineage>
</organism>
<keyword evidence="1" id="KW-0812">Transmembrane</keyword>
<keyword evidence="1" id="KW-1133">Transmembrane helix</keyword>
<feature type="transmembrane region" description="Helical" evidence="1">
    <location>
        <begin position="7"/>
        <end position="24"/>
    </location>
</feature>
<proteinExistence type="predicted"/>